<dbReference type="Gene3D" id="1.10.357.10">
    <property type="entry name" value="Tetracycline Repressor, domain 2"/>
    <property type="match status" value="1"/>
</dbReference>
<name>A0ABW4P2Y3_9NOCA</name>
<keyword evidence="1" id="KW-0805">Transcription regulation</keyword>
<dbReference type="PROSITE" id="PS50977">
    <property type="entry name" value="HTH_TETR_2"/>
    <property type="match status" value="1"/>
</dbReference>
<protein>
    <submittedName>
        <fullName evidence="6">TetR/AcrR family transcriptional regulator</fullName>
    </submittedName>
</protein>
<dbReference type="InterPro" id="IPR009057">
    <property type="entry name" value="Homeodomain-like_sf"/>
</dbReference>
<dbReference type="SUPFAM" id="SSF48498">
    <property type="entry name" value="Tetracyclin repressor-like, C-terminal domain"/>
    <property type="match status" value="1"/>
</dbReference>
<evidence type="ECO:0000259" key="5">
    <source>
        <dbReference type="PROSITE" id="PS50977"/>
    </source>
</evidence>
<dbReference type="EMBL" id="JBHUFB010000009">
    <property type="protein sequence ID" value="MFD1812292.1"/>
    <property type="molecule type" value="Genomic_DNA"/>
</dbReference>
<evidence type="ECO:0000256" key="4">
    <source>
        <dbReference type="PROSITE-ProRule" id="PRU00335"/>
    </source>
</evidence>
<reference evidence="7" key="1">
    <citation type="journal article" date="2019" name="Int. J. Syst. Evol. Microbiol.">
        <title>The Global Catalogue of Microorganisms (GCM) 10K type strain sequencing project: providing services to taxonomists for standard genome sequencing and annotation.</title>
        <authorList>
            <consortium name="The Broad Institute Genomics Platform"/>
            <consortium name="The Broad Institute Genome Sequencing Center for Infectious Disease"/>
            <person name="Wu L."/>
            <person name="Ma J."/>
        </authorList>
    </citation>
    <scope>NUCLEOTIDE SEQUENCE [LARGE SCALE GENOMIC DNA]</scope>
    <source>
        <strain evidence="7">DT72</strain>
    </source>
</reference>
<dbReference type="PANTHER" id="PTHR30055">
    <property type="entry name" value="HTH-TYPE TRANSCRIPTIONAL REGULATOR RUTR"/>
    <property type="match status" value="1"/>
</dbReference>
<dbReference type="SUPFAM" id="SSF46689">
    <property type="entry name" value="Homeodomain-like"/>
    <property type="match status" value="1"/>
</dbReference>
<sequence length="221" mass="23856">MPEPRRGRPPTLSADRIAEAAKDRLAAGGLAALSMRALAKDLGTSPMALYRHVDDKEHLLDLVLDRYSTGLAELVLPEDPVARIRTIFVAIFDTITAETWLVELLQHGGRGGSGAIVLVERAIVAGQDLGMDLRRSLLFYRALWNYTLGALLNIPAPNPTGEVSPLTAKIREAGAQRLPALNAITANWPMGTTRDTYLDGLDALIAGYCRAFGANADEVSR</sequence>
<organism evidence="6 7">
    <name type="scientific">Rhodococcus gannanensis</name>
    <dbReference type="NCBI Taxonomy" id="1960308"/>
    <lineage>
        <taxon>Bacteria</taxon>
        <taxon>Bacillati</taxon>
        <taxon>Actinomycetota</taxon>
        <taxon>Actinomycetes</taxon>
        <taxon>Mycobacteriales</taxon>
        <taxon>Nocardiaceae</taxon>
        <taxon>Rhodococcus</taxon>
    </lineage>
</organism>
<dbReference type="Gene3D" id="1.10.10.60">
    <property type="entry name" value="Homeodomain-like"/>
    <property type="match status" value="1"/>
</dbReference>
<proteinExistence type="predicted"/>
<dbReference type="InterPro" id="IPR003012">
    <property type="entry name" value="Tet_transcr_reg_TetR"/>
</dbReference>
<evidence type="ECO:0000256" key="3">
    <source>
        <dbReference type="ARBA" id="ARBA00023163"/>
    </source>
</evidence>
<dbReference type="PANTHER" id="PTHR30055:SF151">
    <property type="entry name" value="TRANSCRIPTIONAL REGULATORY PROTEIN"/>
    <property type="match status" value="1"/>
</dbReference>
<gene>
    <name evidence="6" type="ORF">ACFSJG_08705</name>
</gene>
<evidence type="ECO:0000313" key="6">
    <source>
        <dbReference type="EMBL" id="MFD1812292.1"/>
    </source>
</evidence>
<keyword evidence="2 4" id="KW-0238">DNA-binding</keyword>
<feature type="DNA-binding region" description="H-T-H motif" evidence="4">
    <location>
        <begin position="34"/>
        <end position="53"/>
    </location>
</feature>
<dbReference type="Pfam" id="PF00440">
    <property type="entry name" value="TetR_N"/>
    <property type="match status" value="1"/>
</dbReference>
<dbReference type="PRINTS" id="PR00400">
    <property type="entry name" value="TETREPRESSOR"/>
</dbReference>
<comment type="caution">
    <text evidence="6">The sequence shown here is derived from an EMBL/GenBank/DDBJ whole genome shotgun (WGS) entry which is preliminary data.</text>
</comment>
<dbReference type="InterPro" id="IPR036271">
    <property type="entry name" value="Tet_transcr_reg_TetR-rel_C_sf"/>
</dbReference>
<dbReference type="Proteomes" id="UP001597286">
    <property type="component" value="Unassembled WGS sequence"/>
</dbReference>
<evidence type="ECO:0000256" key="2">
    <source>
        <dbReference type="ARBA" id="ARBA00023125"/>
    </source>
</evidence>
<evidence type="ECO:0000313" key="7">
    <source>
        <dbReference type="Proteomes" id="UP001597286"/>
    </source>
</evidence>
<dbReference type="RefSeq" id="WP_378484804.1">
    <property type="nucleotide sequence ID" value="NZ_JBHUFB010000009.1"/>
</dbReference>
<dbReference type="InterPro" id="IPR001647">
    <property type="entry name" value="HTH_TetR"/>
</dbReference>
<feature type="domain" description="HTH tetR-type" evidence="5">
    <location>
        <begin position="11"/>
        <end position="71"/>
    </location>
</feature>
<keyword evidence="3" id="KW-0804">Transcription</keyword>
<keyword evidence="7" id="KW-1185">Reference proteome</keyword>
<accession>A0ABW4P2Y3</accession>
<dbReference type="InterPro" id="IPR050109">
    <property type="entry name" value="HTH-type_TetR-like_transc_reg"/>
</dbReference>
<evidence type="ECO:0000256" key="1">
    <source>
        <dbReference type="ARBA" id="ARBA00023015"/>
    </source>
</evidence>